<dbReference type="RefSeq" id="WP_049643906.1">
    <property type="nucleotide sequence ID" value="NZ_LFTY01000002.1"/>
</dbReference>
<dbReference type="Proteomes" id="UP000037178">
    <property type="component" value="Unassembled WGS sequence"/>
</dbReference>
<evidence type="ECO:0000313" key="2">
    <source>
        <dbReference type="EMBL" id="KMW58283.1"/>
    </source>
</evidence>
<comment type="caution">
    <text evidence="2">The sequence shown here is derived from an EMBL/GenBank/DDBJ whole genome shotgun (WGS) entry which is preliminary data.</text>
</comment>
<sequence>MTRKRLAELLEDETGAITVDWVVLTAAVVGLVTAIFITLGNDTADYSEQIGEVMSSQNIPTY</sequence>
<protein>
    <submittedName>
        <fullName evidence="2">Flp pilus assembly protein, pilin Flp</fullName>
    </submittedName>
</protein>
<keyword evidence="1" id="KW-1133">Transmembrane helix</keyword>
<reference evidence="2 3" key="1">
    <citation type="submission" date="2015-06" db="EMBL/GenBank/DDBJ databases">
        <title>Draft genome sequence of an Alphaproteobacteria species associated to the Mediterranean sponge Oscarella lobularis.</title>
        <authorList>
            <person name="Jourda C."/>
            <person name="Santini S."/>
            <person name="Claverie J.-M."/>
        </authorList>
    </citation>
    <scope>NUCLEOTIDE SEQUENCE [LARGE SCALE GENOMIC DNA]</scope>
    <source>
        <strain evidence="2">IGS</strain>
    </source>
</reference>
<name>A0A0J9GXS7_9RHOB</name>
<organism evidence="2 3">
    <name type="scientific">Candidatus Rhodobacter oscarellae</name>
    <dbReference type="NCBI Taxonomy" id="1675527"/>
    <lineage>
        <taxon>Bacteria</taxon>
        <taxon>Pseudomonadati</taxon>
        <taxon>Pseudomonadota</taxon>
        <taxon>Alphaproteobacteria</taxon>
        <taxon>Rhodobacterales</taxon>
        <taxon>Rhodobacter group</taxon>
        <taxon>Rhodobacter</taxon>
    </lineage>
</organism>
<accession>A0A0J9GXS7</accession>
<keyword evidence="1" id="KW-0472">Membrane</keyword>
<gene>
    <name evidence="2" type="ORF">AIOL_003255</name>
</gene>
<evidence type="ECO:0000313" key="3">
    <source>
        <dbReference type="Proteomes" id="UP000037178"/>
    </source>
</evidence>
<proteinExistence type="predicted"/>
<keyword evidence="1" id="KW-0812">Transmembrane</keyword>
<keyword evidence="3" id="KW-1185">Reference proteome</keyword>
<dbReference type="AlphaFoldDB" id="A0A0J9GXS7"/>
<dbReference type="STRING" id="1675527.AIOL_003255"/>
<evidence type="ECO:0000256" key="1">
    <source>
        <dbReference type="SAM" id="Phobius"/>
    </source>
</evidence>
<feature type="transmembrane region" description="Helical" evidence="1">
    <location>
        <begin position="21"/>
        <end position="39"/>
    </location>
</feature>
<dbReference type="PATRIC" id="fig|1675527.3.peg.3404"/>
<dbReference type="EMBL" id="LFTY01000002">
    <property type="protein sequence ID" value="KMW58283.1"/>
    <property type="molecule type" value="Genomic_DNA"/>
</dbReference>